<accession>A0A0A9HF17</accession>
<organism evidence="1">
    <name type="scientific">Arundo donax</name>
    <name type="common">Giant reed</name>
    <name type="synonym">Donax arundinaceus</name>
    <dbReference type="NCBI Taxonomy" id="35708"/>
    <lineage>
        <taxon>Eukaryota</taxon>
        <taxon>Viridiplantae</taxon>
        <taxon>Streptophyta</taxon>
        <taxon>Embryophyta</taxon>
        <taxon>Tracheophyta</taxon>
        <taxon>Spermatophyta</taxon>
        <taxon>Magnoliopsida</taxon>
        <taxon>Liliopsida</taxon>
        <taxon>Poales</taxon>
        <taxon>Poaceae</taxon>
        <taxon>PACMAD clade</taxon>
        <taxon>Arundinoideae</taxon>
        <taxon>Arundineae</taxon>
        <taxon>Arundo</taxon>
    </lineage>
</organism>
<dbReference type="EMBL" id="GBRH01162136">
    <property type="protein sequence ID" value="JAE35760.1"/>
    <property type="molecule type" value="Transcribed_RNA"/>
</dbReference>
<sequence length="48" mass="5219">MPDNHSETIVTVAEDSDPCHTTVDARAINAGEDSSTATIVRSDYKKIR</sequence>
<protein>
    <submittedName>
        <fullName evidence="1">Uncharacterized protein</fullName>
    </submittedName>
</protein>
<reference evidence="1" key="1">
    <citation type="submission" date="2014-09" db="EMBL/GenBank/DDBJ databases">
        <authorList>
            <person name="Magalhaes I.L.F."/>
            <person name="Oliveira U."/>
            <person name="Santos F.R."/>
            <person name="Vidigal T.H.D.A."/>
            <person name="Brescovit A.D."/>
            <person name="Santos A.J."/>
        </authorList>
    </citation>
    <scope>NUCLEOTIDE SEQUENCE</scope>
    <source>
        <tissue evidence="1">Shoot tissue taken approximately 20 cm above the soil surface</tissue>
    </source>
</reference>
<proteinExistence type="predicted"/>
<dbReference type="AlphaFoldDB" id="A0A0A9HF17"/>
<name>A0A0A9HF17_ARUDO</name>
<reference evidence="1" key="2">
    <citation type="journal article" date="2015" name="Data Brief">
        <title>Shoot transcriptome of the giant reed, Arundo donax.</title>
        <authorList>
            <person name="Barrero R.A."/>
            <person name="Guerrero F.D."/>
            <person name="Moolhuijzen P."/>
            <person name="Goolsby J.A."/>
            <person name="Tidwell J."/>
            <person name="Bellgard S.E."/>
            <person name="Bellgard M.I."/>
        </authorList>
    </citation>
    <scope>NUCLEOTIDE SEQUENCE</scope>
    <source>
        <tissue evidence="1">Shoot tissue taken approximately 20 cm above the soil surface</tissue>
    </source>
</reference>
<evidence type="ECO:0000313" key="1">
    <source>
        <dbReference type="EMBL" id="JAE35760.1"/>
    </source>
</evidence>